<dbReference type="HOGENOM" id="CLU_656967_0_0_6"/>
<dbReference type="AlphaFoldDB" id="V5EP24"/>
<evidence type="ECO:0000313" key="2">
    <source>
        <dbReference type="Proteomes" id="UP000030675"/>
    </source>
</evidence>
<accession>V5EP24</accession>
<evidence type="ECO:0000313" key="1">
    <source>
        <dbReference type="EMBL" id="GAD31526.1"/>
    </source>
</evidence>
<protein>
    <submittedName>
        <fullName evidence="1">Uncharacterized protein</fullName>
    </submittedName>
</protein>
<sequence>MPLLKPNKFKLYINDSGEFKDIQTVYGKKIADLNRLRKDNRLREKIGSKGERRSELKLKLLKLSKVKLAAERNFVAEKVKIDSYISQLDKLKVERQNLIGSKKVDDVLNELSSAESCPLCDSELELNITNHELTEYNYHSSLNFITSKISMVEKYIAMFKYVQDDFDRENKYYNDVILSLKEQISYINRDALSDVELSISREKIYKEINLANEVEKLNRLITEFEKSLDKLIKLNHSVVIINSSISDIDIAFERDLIKIKNFEVKFRNYLKRFDYTSNETWKVNIRDKMPYKLLPSVFNNAIKSNQPIRNASSASDFIRAEWSFYLTLLELSVCHPGILIFDEPGQHAMSPKTLKELVTVCSNLTGKQVLLAISKFTKGYDEFKEENTWSINNLIEGRNNIRVIDIDDDEQKLVKLLS</sequence>
<dbReference type="RefSeq" id="WP_023934395.1">
    <property type="nucleotide sequence ID" value="NZ_DF196821.1"/>
</dbReference>
<dbReference type="eggNOG" id="COG1196">
    <property type="taxonomic scope" value="Bacteria"/>
</dbReference>
<organism evidence="1 2">
    <name type="scientific">Photobacterium leiognathi lrivu.4.1</name>
    <dbReference type="NCBI Taxonomy" id="1248232"/>
    <lineage>
        <taxon>Bacteria</taxon>
        <taxon>Pseudomonadati</taxon>
        <taxon>Pseudomonadota</taxon>
        <taxon>Gammaproteobacteria</taxon>
        <taxon>Vibrionales</taxon>
        <taxon>Vibrionaceae</taxon>
        <taxon>Photobacterium</taxon>
    </lineage>
</organism>
<gene>
    <name evidence="1" type="ORF">PLEI_3189</name>
</gene>
<dbReference type="EMBL" id="DF196821">
    <property type="protein sequence ID" value="GAD31526.1"/>
    <property type="molecule type" value="Genomic_DNA"/>
</dbReference>
<dbReference type="Proteomes" id="UP000030675">
    <property type="component" value="Unassembled WGS sequence"/>
</dbReference>
<name>V5EP24_PHOLE</name>
<proteinExistence type="predicted"/>
<reference evidence="2" key="1">
    <citation type="submission" date="2012-12" db="EMBL/GenBank/DDBJ databases">
        <title>Genome Sequence of Photobacterium leiognathi lrivu.4.1.</title>
        <authorList>
            <person name="Urbanczyk H."/>
            <person name="Ogura Y."/>
            <person name="Hayashi T."/>
            <person name="Dunlap P.V."/>
        </authorList>
    </citation>
    <scope>NUCLEOTIDE SEQUENCE [LARGE SCALE GENOMIC DNA]</scope>
    <source>
        <strain evidence="2">lrivu.4.1</strain>
    </source>
</reference>